<dbReference type="PANTHER" id="PTHR36304:SF4">
    <property type="entry name" value="DUF4388 DOMAIN-CONTAINING PROTEIN"/>
    <property type="match status" value="1"/>
</dbReference>
<comment type="caution">
    <text evidence="2">The sequence shown here is derived from an EMBL/GenBank/DDBJ whole genome shotgun (WGS) entry which is preliminary data.</text>
</comment>
<evidence type="ECO:0000313" key="2">
    <source>
        <dbReference type="EMBL" id="MBI4726597.1"/>
    </source>
</evidence>
<protein>
    <submittedName>
        <fullName evidence="2">DUF4388 domain-containing protein</fullName>
    </submittedName>
</protein>
<organism evidence="2 3">
    <name type="scientific">candidate division TA06 bacterium</name>
    <dbReference type="NCBI Taxonomy" id="2250710"/>
    <lineage>
        <taxon>Bacteria</taxon>
        <taxon>Bacteria division TA06</taxon>
    </lineage>
</organism>
<name>A0A933IB44_UNCT6</name>
<sequence length="288" mass="32000">MGLQADLSDFTLSEIIYFLSHFKKTGVLTVKAKNSFGEVYFDKGDTVHAILGDIKGPEAVFNLCLETLGEAKYTAGVKSPEVTIKDGAGKILEEGERRRTEMAEILKTLPPLDTVLARTAQAPEESAVTIRRSDWTIMALVNGKRDIRQIVADSKLGMFEVVKTVAWLLAKNLVMDPKEMERLFKDKVNFVNLLLDEFGVKGTGVASYLEMLKASLSDLDKGGRMARHLEFGADRLNIAPGPLSDVTKEELIEIWERLSDTVHKKGLKEFGPMLGKHKYQTAQARSLK</sequence>
<dbReference type="AlphaFoldDB" id="A0A933IB44"/>
<dbReference type="PANTHER" id="PTHR36304">
    <property type="entry name" value="DOMAIN GTPASE-ACTIVATING PROTEIN, PUTATIVE-RELATED-RELATED"/>
    <property type="match status" value="1"/>
</dbReference>
<gene>
    <name evidence="2" type="ORF">HY768_05155</name>
</gene>
<accession>A0A933IB44</accession>
<feature type="domain" description="PatA-like N-terminal" evidence="1">
    <location>
        <begin position="5"/>
        <end position="102"/>
    </location>
</feature>
<dbReference type="EMBL" id="JACQXR010000062">
    <property type="protein sequence ID" value="MBI4726597.1"/>
    <property type="molecule type" value="Genomic_DNA"/>
</dbReference>
<proteinExistence type="predicted"/>
<dbReference type="Proteomes" id="UP000736328">
    <property type="component" value="Unassembled WGS sequence"/>
</dbReference>
<evidence type="ECO:0000313" key="3">
    <source>
        <dbReference type="Proteomes" id="UP000736328"/>
    </source>
</evidence>
<dbReference type="Pfam" id="PF14332">
    <property type="entry name" value="DUF4388"/>
    <property type="match status" value="1"/>
</dbReference>
<evidence type="ECO:0000259" key="1">
    <source>
        <dbReference type="Pfam" id="PF14332"/>
    </source>
</evidence>
<dbReference type="InterPro" id="IPR025497">
    <property type="entry name" value="PatA-like_N"/>
</dbReference>
<reference evidence="2" key="1">
    <citation type="submission" date="2020-07" db="EMBL/GenBank/DDBJ databases">
        <title>Huge and variable diversity of episymbiotic CPR bacteria and DPANN archaea in groundwater ecosystems.</title>
        <authorList>
            <person name="He C.Y."/>
            <person name="Keren R."/>
            <person name="Whittaker M."/>
            <person name="Farag I.F."/>
            <person name="Doudna J."/>
            <person name="Cate J.H.D."/>
            <person name="Banfield J.F."/>
        </authorList>
    </citation>
    <scope>NUCLEOTIDE SEQUENCE</scope>
    <source>
        <strain evidence="2">NC_groundwater_1520_Pr4_B-0.1um_53_5</strain>
    </source>
</reference>